<dbReference type="GO" id="GO:0004791">
    <property type="term" value="F:thioredoxin-disulfide reductase (NADPH) activity"/>
    <property type="evidence" value="ECO:0007669"/>
    <property type="project" value="UniProtKB-EC"/>
</dbReference>
<comment type="caution">
    <text evidence="5">The sequence shown here is derived from an EMBL/GenBank/DDBJ whole genome shotgun (WGS) entry which is preliminary data.</text>
</comment>
<keyword evidence="1" id="KW-0285">Flavoprotein</keyword>
<reference evidence="5" key="1">
    <citation type="journal article" date="2014" name="Int. J. Syst. Evol. Microbiol.">
        <title>Complete genome sequence of Corynebacterium casei LMG S-19264T (=DSM 44701T), isolated from a smear-ripened cheese.</title>
        <authorList>
            <consortium name="US DOE Joint Genome Institute (JGI-PGF)"/>
            <person name="Walter F."/>
            <person name="Albersmeier A."/>
            <person name="Kalinowski J."/>
            <person name="Ruckert C."/>
        </authorList>
    </citation>
    <scope>NUCLEOTIDE SEQUENCE</scope>
    <source>
        <strain evidence="5">JCM 4784</strain>
    </source>
</reference>
<keyword evidence="6" id="KW-1185">Reference proteome</keyword>
<dbReference type="SUPFAM" id="SSF51905">
    <property type="entry name" value="FAD/NAD(P)-binding domain"/>
    <property type="match status" value="1"/>
</dbReference>
<keyword evidence="2" id="KW-0560">Oxidoreductase</keyword>
<dbReference type="InterPro" id="IPR023753">
    <property type="entry name" value="FAD/NAD-binding_dom"/>
</dbReference>
<dbReference type="Gene3D" id="3.50.50.60">
    <property type="entry name" value="FAD/NAD(P)-binding domain"/>
    <property type="match status" value="2"/>
</dbReference>
<dbReference type="Pfam" id="PF07992">
    <property type="entry name" value="Pyr_redox_2"/>
    <property type="match status" value="1"/>
</dbReference>
<dbReference type="PRINTS" id="PR00469">
    <property type="entry name" value="PNDRDTASEII"/>
</dbReference>
<dbReference type="Proteomes" id="UP000608024">
    <property type="component" value="Unassembled WGS sequence"/>
</dbReference>
<protein>
    <submittedName>
        <fullName evidence="5">Oxidoreductase</fullName>
    </submittedName>
</protein>
<sequence length="351" mass="36558">MTEHMDDRARRVYERTRRVADGARQVDGRAQQVDGGYDVVVVGGGAAGLNGALMLARARRSVAVIDAGAPRNAPASQVHGLLGREGTPPAELLERGRAEVRGYGAHVVSGSVESAARDGEGFTVALADGRSVRARRLLVATGLVDELPDVPGLRERWGRDVLHCPYCHGWEVRDQAVGVLAGGPMSVHQALLFRQLTDDVTYFTHTGAALDDEEAEQFAALGVRVVDGEVTGLEVADDRLVGVRLRGGATVARDALAVAPRIVARAGFLAALGLRAVEHPMGVGAYVPCDATGRTEVPGVWVAGNVTDLTAQVGAAAAAGAAAGAQINADLVAEDTRRAVAARRRAAAVRA</sequence>
<gene>
    <name evidence="5" type="ORF">GCM10018785_16830</name>
</gene>
<evidence type="ECO:0000313" key="5">
    <source>
        <dbReference type="EMBL" id="GHE47836.1"/>
    </source>
</evidence>
<comment type="catalytic activity">
    <reaction evidence="3">
        <text>[thioredoxin]-dithiol + NADP(+) = [thioredoxin]-disulfide + NADPH + H(+)</text>
        <dbReference type="Rhea" id="RHEA:20345"/>
        <dbReference type="Rhea" id="RHEA-COMP:10698"/>
        <dbReference type="Rhea" id="RHEA-COMP:10700"/>
        <dbReference type="ChEBI" id="CHEBI:15378"/>
        <dbReference type="ChEBI" id="CHEBI:29950"/>
        <dbReference type="ChEBI" id="CHEBI:50058"/>
        <dbReference type="ChEBI" id="CHEBI:57783"/>
        <dbReference type="ChEBI" id="CHEBI:58349"/>
        <dbReference type="EC" id="1.8.1.9"/>
    </reaction>
</comment>
<accession>A0A918ZG29</accession>
<evidence type="ECO:0000256" key="2">
    <source>
        <dbReference type="ARBA" id="ARBA00023002"/>
    </source>
</evidence>
<name>A0A918ZG29_9ACTN</name>
<evidence type="ECO:0000313" key="6">
    <source>
        <dbReference type="Proteomes" id="UP000608024"/>
    </source>
</evidence>
<dbReference type="PANTHER" id="PTHR48105">
    <property type="entry name" value="THIOREDOXIN REDUCTASE 1-RELATED-RELATED"/>
    <property type="match status" value="1"/>
</dbReference>
<feature type="domain" description="FAD/NAD(P)-binding" evidence="4">
    <location>
        <begin position="37"/>
        <end position="320"/>
    </location>
</feature>
<organism evidence="5 6">
    <name type="scientific">Streptomyces longispororuber</name>
    <dbReference type="NCBI Taxonomy" id="68230"/>
    <lineage>
        <taxon>Bacteria</taxon>
        <taxon>Bacillati</taxon>
        <taxon>Actinomycetota</taxon>
        <taxon>Actinomycetes</taxon>
        <taxon>Kitasatosporales</taxon>
        <taxon>Streptomycetaceae</taxon>
        <taxon>Streptomyces</taxon>
    </lineage>
</organism>
<evidence type="ECO:0000256" key="1">
    <source>
        <dbReference type="ARBA" id="ARBA00022630"/>
    </source>
</evidence>
<dbReference type="InterPro" id="IPR050097">
    <property type="entry name" value="Ferredoxin-NADP_redctase_2"/>
</dbReference>
<proteinExistence type="predicted"/>
<dbReference type="InterPro" id="IPR036188">
    <property type="entry name" value="FAD/NAD-bd_sf"/>
</dbReference>
<dbReference type="AlphaFoldDB" id="A0A918ZG29"/>
<dbReference type="RefSeq" id="WP_229925474.1">
    <property type="nucleotide sequence ID" value="NZ_BNBT01000016.1"/>
</dbReference>
<dbReference type="EMBL" id="BNBT01000016">
    <property type="protein sequence ID" value="GHE47836.1"/>
    <property type="molecule type" value="Genomic_DNA"/>
</dbReference>
<evidence type="ECO:0000259" key="4">
    <source>
        <dbReference type="Pfam" id="PF07992"/>
    </source>
</evidence>
<reference evidence="5" key="2">
    <citation type="submission" date="2020-09" db="EMBL/GenBank/DDBJ databases">
        <authorList>
            <person name="Sun Q."/>
            <person name="Ohkuma M."/>
        </authorList>
    </citation>
    <scope>NUCLEOTIDE SEQUENCE</scope>
    <source>
        <strain evidence="5">JCM 4784</strain>
    </source>
</reference>
<dbReference type="PRINTS" id="PR00368">
    <property type="entry name" value="FADPNR"/>
</dbReference>
<evidence type="ECO:0000256" key="3">
    <source>
        <dbReference type="ARBA" id="ARBA00048132"/>
    </source>
</evidence>